<dbReference type="EMBL" id="JANVFU010000002">
    <property type="protein sequence ID" value="KAJ3748685.1"/>
    <property type="molecule type" value="Genomic_DNA"/>
</dbReference>
<evidence type="ECO:0000313" key="1">
    <source>
        <dbReference type="EMBL" id="KAJ3748685.1"/>
    </source>
</evidence>
<accession>A0A9W8P7Z9</accession>
<keyword evidence="2" id="KW-1185">Reference proteome</keyword>
<dbReference type="AlphaFoldDB" id="A0A9W8P7Z9"/>
<name>A0A9W8P7Z9_9AGAR</name>
<proteinExistence type="predicted"/>
<comment type="caution">
    <text evidence="1">The sequence shown here is derived from an EMBL/GenBank/DDBJ whole genome shotgun (WGS) entry which is preliminary data.</text>
</comment>
<sequence length="106" mass="11981">MFTIGFPFLWSLVSPFPFDHQHLKSGALLFTIPTMLKSAITDCRCALALTTREFKSGFEVASTHRTIFLANVKSKIWNFHLTEGLPRASPFFFAMCTRLLSASLCF</sequence>
<dbReference type="Proteomes" id="UP001142393">
    <property type="component" value="Unassembled WGS sequence"/>
</dbReference>
<reference evidence="1 2" key="1">
    <citation type="journal article" date="2023" name="Proc. Natl. Acad. Sci. U.S.A.">
        <title>A global phylogenomic analysis of the shiitake genus Lentinula.</title>
        <authorList>
            <person name="Sierra-Patev S."/>
            <person name="Min B."/>
            <person name="Naranjo-Ortiz M."/>
            <person name="Looney B."/>
            <person name="Konkel Z."/>
            <person name="Slot J.C."/>
            <person name="Sakamoto Y."/>
            <person name="Steenwyk J.L."/>
            <person name="Rokas A."/>
            <person name="Carro J."/>
            <person name="Camarero S."/>
            <person name="Ferreira P."/>
            <person name="Molpeceres G."/>
            <person name="Ruiz-Duenas F.J."/>
            <person name="Serrano A."/>
            <person name="Henrissat B."/>
            <person name="Drula E."/>
            <person name="Hughes K.W."/>
            <person name="Mata J.L."/>
            <person name="Ishikawa N.K."/>
            <person name="Vargas-Isla R."/>
            <person name="Ushijima S."/>
            <person name="Smith C.A."/>
            <person name="Donoghue J."/>
            <person name="Ahrendt S."/>
            <person name="Andreopoulos W."/>
            <person name="He G."/>
            <person name="LaButti K."/>
            <person name="Lipzen A."/>
            <person name="Ng V."/>
            <person name="Riley R."/>
            <person name="Sandor L."/>
            <person name="Barry K."/>
            <person name="Martinez A.T."/>
            <person name="Xiao Y."/>
            <person name="Gibbons J.G."/>
            <person name="Terashima K."/>
            <person name="Grigoriev I.V."/>
            <person name="Hibbett D."/>
        </authorList>
    </citation>
    <scope>NUCLEOTIDE SEQUENCE [LARGE SCALE GENOMIC DNA]</scope>
    <source>
        <strain evidence="1 2">TFB7810</strain>
    </source>
</reference>
<organism evidence="1 2">
    <name type="scientific">Lentinula detonsa</name>
    <dbReference type="NCBI Taxonomy" id="2804962"/>
    <lineage>
        <taxon>Eukaryota</taxon>
        <taxon>Fungi</taxon>
        <taxon>Dikarya</taxon>
        <taxon>Basidiomycota</taxon>
        <taxon>Agaricomycotina</taxon>
        <taxon>Agaricomycetes</taxon>
        <taxon>Agaricomycetidae</taxon>
        <taxon>Agaricales</taxon>
        <taxon>Marasmiineae</taxon>
        <taxon>Omphalotaceae</taxon>
        <taxon>Lentinula</taxon>
    </lineage>
</organism>
<protein>
    <submittedName>
        <fullName evidence="1">Uncharacterized protein</fullName>
    </submittedName>
</protein>
<gene>
    <name evidence="1" type="ORF">DFH05DRAFT_588397</name>
</gene>
<evidence type="ECO:0000313" key="2">
    <source>
        <dbReference type="Proteomes" id="UP001142393"/>
    </source>
</evidence>